<organism evidence="2 3">
    <name type="scientific">Sorangium cellulosum</name>
    <name type="common">Polyangium cellulosum</name>
    <dbReference type="NCBI Taxonomy" id="56"/>
    <lineage>
        <taxon>Bacteria</taxon>
        <taxon>Pseudomonadati</taxon>
        <taxon>Myxococcota</taxon>
        <taxon>Polyangia</taxon>
        <taxon>Polyangiales</taxon>
        <taxon>Polyangiaceae</taxon>
        <taxon>Sorangium</taxon>
    </lineage>
</organism>
<dbReference type="Proteomes" id="UP000075635">
    <property type="component" value="Unassembled WGS sequence"/>
</dbReference>
<comment type="caution">
    <text evidence="2">The sequence shown here is derived from an EMBL/GenBank/DDBJ whole genome shotgun (WGS) entry which is preliminary data.</text>
</comment>
<dbReference type="InterPro" id="IPR050194">
    <property type="entry name" value="Glycosyltransferase_grp1"/>
</dbReference>
<proteinExistence type="predicted"/>
<evidence type="ECO:0000313" key="2">
    <source>
        <dbReference type="EMBL" id="KYF93203.1"/>
    </source>
</evidence>
<dbReference type="GO" id="GO:0016758">
    <property type="term" value="F:hexosyltransferase activity"/>
    <property type="evidence" value="ECO:0007669"/>
    <property type="project" value="TreeGrafter"/>
</dbReference>
<dbReference type="SUPFAM" id="SSF53756">
    <property type="entry name" value="UDP-Glycosyltransferase/glycogen phosphorylase"/>
    <property type="match status" value="1"/>
</dbReference>
<sequence>MTGSLEAEPARGAGPRAAPDRPVKVAHVVLALNVGGLERVVLRLLERTSRDRFAPVVCALQEPGALADELARLGVPLVVLSRKPGLDPGLPVRLAAWLRREGIRLVHTHNPGPHLYGALAASLARAASFAGGGGGGGRGPRVIHTKHGRNYPKQKRKVLVNRLAAALTDRVVAVSDDTRAVVLDVERVDPARVVTILNGVDPEVFRPGDARAARARLGIPDAGYHVGCVARLSPEKDHATLLTAFARLREVRLDAHLTVVGDGPVRPALEQQAARLGLGGAVLFTGTRGDVAELLPAFDVFALASLTEGISLTLIEAASAGLPIVATRVGGNPEIVKEGETGLLVSPGSPEPLAAALEAIAVRDDRAEVGMRGRARVIERFGIDRMVRAYEDLYAEVLGG</sequence>
<dbReference type="Pfam" id="PF13439">
    <property type="entry name" value="Glyco_transf_4"/>
    <property type="match status" value="1"/>
</dbReference>
<feature type="domain" description="Glycosyltransferase subfamily 4-like N-terminal" evidence="1">
    <location>
        <begin position="34"/>
        <end position="203"/>
    </location>
</feature>
<name>A0A150SL67_SORCE</name>
<dbReference type="PANTHER" id="PTHR45947:SF3">
    <property type="entry name" value="SULFOQUINOVOSYL TRANSFERASE SQD2"/>
    <property type="match status" value="1"/>
</dbReference>
<dbReference type="Gene3D" id="3.40.50.2000">
    <property type="entry name" value="Glycogen Phosphorylase B"/>
    <property type="match status" value="2"/>
</dbReference>
<gene>
    <name evidence="2" type="ORF">BE17_48620</name>
</gene>
<keyword evidence="2" id="KW-0808">Transferase</keyword>
<dbReference type="Pfam" id="PF13692">
    <property type="entry name" value="Glyco_trans_1_4"/>
    <property type="match status" value="1"/>
</dbReference>
<dbReference type="CDD" id="cd03807">
    <property type="entry name" value="GT4_WbnK-like"/>
    <property type="match status" value="1"/>
</dbReference>
<dbReference type="PANTHER" id="PTHR45947">
    <property type="entry name" value="SULFOQUINOVOSYL TRANSFERASE SQD2"/>
    <property type="match status" value="1"/>
</dbReference>
<protein>
    <submittedName>
        <fullName evidence="2">Glycosyltransferase</fullName>
    </submittedName>
</protein>
<reference evidence="2 3" key="1">
    <citation type="submission" date="2014-02" db="EMBL/GenBank/DDBJ databases">
        <title>The small core and large imbalanced accessory genome model reveals a collaborative survival strategy of Sorangium cellulosum strains in nature.</title>
        <authorList>
            <person name="Han K."/>
            <person name="Peng R."/>
            <person name="Blom J."/>
            <person name="Li Y.-Z."/>
        </authorList>
    </citation>
    <scope>NUCLEOTIDE SEQUENCE [LARGE SCALE GENOMIC DNA]</scope>
    <source>
        <strain evidence="2 3">So0011-07</strain>
    </source>
</reference>
<dbReference type="AlphaFoldDB" id="A0A150SL67"/>
<evidence type="ECO:0000259" key="1">
    <source>
        <dbReference type="Pfam" id="PF13439"/>
    </source>
</evidence>
<evidence type="ECO:0000313" key="3">
    <source>
        <dbReference type="Proteomes" id="UP000075635"/>
    </source>
</evidence>
<accession>A0A150SL67</accession>
<dbReference type="InterPro" id="IPR028098">
    <property type="entry name" value="Glyco_trans_4-like_N"/>
</dbReference>
<dbReference type="EMBL" id="JEMB01000834">
    <property type="protein sequence ID" value="KYF93203.1"/>
    <property type="molecule type" value="Genomic_DNA"/>
</dbReference>